<name>A0ABQ4TG16_METOR</name>
<evidence type="ECO:0000313" key="2">
    <source>
        <dbReference type="EMBL" id="GJE29810.1"/>
    </source>
</evidence>
<comment type="caution">
    <text evidence="2">The sequence shown here is derived from an EMBL/GenBank/DDBJ whole genome shotgun (WGS) entry which is preliminary data.</text>
</comment>
<accession>A0ABQ4TG16</accession>
<feature type="region of interest" description="Disordered" evidence="1">
    <location>
        <begin position="1"/>
        <end position="21"/>
    </location>
</feature>
<evidence type="ECO:0000313" key="3">
    <source>
        <dbReference type="Proteomes" id="UP001055156"/>
    </source>
</evidence>
<dbReference type="RefSeq" id="WP_238315033.1">
    <property type="nucleotide sequence ID" value="NZ_BPQV01000021.1"/>
</dbReference>
<gene>
    <name evidence="2" type="ORF">LKMONMHP_4696</name>
</gene>
<dbReference type="EMBL" id="BPQV01000021">
    <property type="protein sequence ID" value="GJE29810.1"/>
    <property type="molecule type" value="Genomic_DNA"/>
</dbReference>
<protein>
    <submittedName>
        <fullName evidence="2">Uncharacterized protein</fullName>
    </submittedName>
</protein>
<keyword evidence="3" id="KW-1185">Reference proteome</keyword>
<proteinExistence type="predicted"/>
<organism evidence="2 3">
    <name type="scientific">Methylobacterium organophilum</name>
    <dbReference type="NCBI Taxonomy" id="410"/>
    <lineage>
        <taxon>Bacteria</taxon>
        <taxon>Pseudomonadati</taxon>
        <taxon>Pseudomonadota</taxon>
        <taxon>Alphaproteobacteria</taxon>
        <taxon>Hyphomicrobiales</taxon>
        <taxon>Methylobacteriaceae</taxon>
        <taxon>Methylobacterium</taxon>
    </lineage>
</organism>
<reference evidence="2" key="2">
    <citation type="submission" date="2021-08" db="EMBL/GenBank/DDBJ databases">
        <authorList>
            <person name="Tani A."/>
            <person name="Ola A."/>
            <person name="Ogura Y."/>
            <person name="Katsura K."/>
            <person name="Hayashi T."/>
        </authorList>
    </citation>
    <scope>NUCLEOTIDE SEQUENCE</scope>
    <source>
        <strain evidence="2">NBRC 15689</strain>
    </source>
</reference>
<evidence type="ECO:0000256" key="1">
    <source>
        <dbReference type="SAM" id="MobiDB-lite"/>
    </source>
</evidence>
<dbReference type="Proteomes" id="UP001055156">
    <property type="component" value="Unassembled WGS sequence"/>
</dbReference>
<sequence length="428" mass="42172">MSGGSKTTTTTQNTKTDPWAPAQPALQQILAGASAAYSANPTAQVYQGNRVAGLGSDTLSGLDAMKSGAAAGTATATAGNGFASDLLAGGGTTAATRDATSGLAGINATVDTSGVAKAANALSDPNGLAMTTGAKLAGGAYDTDASKLGGLADGLASGPTQTTRSLQDVADGKFLGGANPYLDEMVSRASNSAASNVAQRFAASGRYGSGRFTAALGDAVAGAENTLRYQDYDNERARQASAATAIDAANNARAGQAASLYQGLAGINQGNASLAATGANMVQGAQQAGLAGQQALAGLEADNVSRNLSQASALLSGAQSDRQAGLAGIAALPTIQDALTAEGRTQLQGGLLQDAARQDQIGADMDKFNETQDASWTQLGKLAGLAIPIAGLGGTSSGTTTQKVPQASFLQQLLGYGLAGASVASKFI</sequence>
<reference evidence="2" key="1">
    <citation type="journal article" date="2021" name="Front. Microbiol.">
        <title>Comprehensive Comparative Genomics and Phenotyping of Methylobacterium Species.</title>
        <authorList>
            <person name="Alessa O."/>
            <person name="Ogura Y."/>
            <person name="Fujitani Y."/>
            <person name="Takami H."/>
            <person name="Hayashi T."/>
            <person name="Sahin N."/>
            <person name="Tani A."/>
        </authorList>
    </citation>
    <scope>NUCLEOTIDE SEQUENCE</scope>
    <source>
        <strain evidence="2">NBRC 15689</strain>
    </source>
</reference>